<dbReference type="OMA" id="HISKICE"/>
<evidence type="ECO:0000313" key="1">
    <source>
        <dbReference type="EMBL" id="EFN65800.1"/>
    </source>
</evidence>
<keyword evidence="2" id="KW-1185">Reference proteome</keyword>
<gene>
    <name evidence="1" type="ORF">EAG_12577</name>
</gene>
<organism evidence="2">
    <name type="scientific">Camponotus floridanus</name>
    <name type="common">Florida carpenter ant</name>
    <dbReference type="NCBI Taxonomy" id="104421"/>
    <lineage>
        <taxon>Eukaryota</taxon>
        <taxon>Metazoa</taxon>
        <taxon>Ecdysozoa</taxon>
        <taxon>Arthropoda</taxon>
        <taxon>Hexapoda</taxon>
        <taxon>Insecta</taxon>
        <taxon>Pterygota</taxon>
        <taxon>Neoptera</taxon>
        <taxon>Endopterygota</taxon>
        <taxon>Hymenoptera</taxon>
        <taxon>Apocrita</taxon>
        <taxon>Aculeata</taxon>
        <taxon>Formicoidea</taxon>
        <taxon>Formicidae</taxon>
        <taxon>Formicinae</taxon>
        <taxon>Camponotus</taxon>
    </lineage>
</organism>
<name>E2AL90_CAMFO</name>
<feature type="non-terminal residue" evidence="1">
    <location>
        <position position="1"/>
    </location>
</feature>
<feature type="non-terminal residue" evidence="1">
    <location>
        <position position="581"/>
    </location>
</feature>
<dbReference type="EMBL" id="GL440532">
    <property type="protein sequence ID" value="EFN65800.1"/>
    <property type="molecule type" value="Genomic_DNA"/>
</dbReference>
<accession>E2AL90</accession>
<reference evidence="1 2" key="1">
    <citation type="journal article" date="2010" name="Science">
        <title>Genomic comparison of the ants Camponotus floridanus and Harpegnathos saltator.</title>
        <authorList>
            <person name="Bonasio R."/>
            <person name="Zhang G."/>
            <person name="Ye C."/>
            <person name="Mutti N.S."/>
            <person name="Fang X."/>
            <person name="Qin N."/>
            <person name="Donahue G."/>
            <person name="Yang P."/>
            <person name="Li Q."/>
            <person name="Li C."/>
            <person name="Zhang P."/>
            <person name="Huang Z."/>
            <person name="Berger S.L."/>
            <person name="Reinberg D."/>
            <person name="Wang J."/>
            <person name="Liebig J."/>
        </authorList>
    </citation>
    <scope>NUCLEOTIDE SEQUENCE [LARGE SCALE GENOMIC DNA]</scope>
    <source>
        <strain evidence="2">C129</strain>
    </source>
</reference>
<evidence type="ECO:0000313" key="2">
    <source>
        <dbReference type="Proteomes" id="UP000000311"/>
    </source>
</evidence>
<evidence type="ECO:0008006" key="3">
    <source>
        <dbReference type="Google" id="ProtNLM"/>
    </source>
</evidence>
<dbReference type="Proteomes" id="UP000000311">
    <property type="component" value="Unassembled WGS sequence"/>
</dbReference>
<dbReference type="PANTHER" id="PTHR33053">
    <property type="entry name" value="PROTEIN, PUTATIVE-RELATED"/>
    <property type="match status" value="1"/>
</dbReference>
<dbReference type="OrthoDB" id="7549170at2759"/>
<dbReference type="AlphaFoldDB" id="E2AL90"/>
<protein>
    <recommendedName>
        <fullName evidence="3">DUF4218 domain-containing protein</fullName>
    </recommendedName>
</protein>
<sequence>NNDDELNKALATWAVSHNISRTACNELLKILKQYTSHNLPTDARTLLKTPRKTQHISKICEGEYLYFGLNDIIQKMLLKDNNTYVNLLINIDGLPLSKSSQASLWTILCSNTVNKTVYLVGAYFGYKKPTDSNIFLRALVDDLINFTNNGYIYNESIIKIRLFGLICDAPAKSFVLCVKGHTGFYSCTKCVIKGKYINGRVCFPYKKTFPSRKDELFSANTYQDFQIGFSILNNIPGFLPISSTPLDYMHLICLGVVKKIILLWIKGPLNVRLSISSINKISHLLILLKNSTPNDFVRKPRSLKDVKQWKAIEFRNFLLYTGPIVLRHILKPDIYLHFLTLHIAVTILIRSNLNEELINFAESLLNHFVISFEILYGKQYMSHNIHNLLHICSDVRTYGPLDNFSAFRFENYMASIKKRLRKNEKSLQQLYKRYNEIENCNSFLSSINNETLNSYKYLHNNGPVPDNYNIQLQYLMMSNEKFNIKCKGQNNNCCLLKSGQYVLILNIVQKNKDFLLIGKKLKYIKDVYESPYKSSDLNIKVMTVNNDSIFSWPITDLLGKAWKIPFGNHANTFAIFPLNHT</sequence>
<dbReference type="InParanoid" id="E2AL90"/>
<proteinExistence type="predicted"/>
<dbReference type="PANTHER" id="PTHR33053:SF25">
    <property type="entry name" value="TRANSPOSASE DOMAIN-CONTAINING PROTEIN"/>
    <property type="match status" value="1"/>
</dbReference>